<protein>
    <submittedName>
        <fullName evidence="1">Uncharacterized protein</fullName>
    </submittedName>
</protein>
<reference evidence="1" key="1">
    <citation type="journal article" date="2022" name="bioRxiv">
        <title>Sequencing and chromosome-scale assembly of the giantPleurodeles waltlgenome.</title>
        <authorList>
            <person name="Brown T."/>
            <person name="Elewa A."/>
            <person name="Iarovenko S."/>
            <person name="Subramanian E."/>
            <person name="Araus A.J."/>
            <person name="Petzold A."/>
            <person name="Susuki M."/>
            <person name="Suzuki K.-i.T."/>
            <person name="Hayashi T."/>
            <person name="Toyoda A."/>
            <person name="Oliveira C."/>
            <person name="Osipova E."/>
            <person name="Leigh N.D."/>
            <person name="Simon A."/>
            <person name="Yun M.H."/>
        </authorList>
    </citation>
    <scope>NUCLEOTIDE SEQUENCE</scope>
    <source>
        <strain evidence="1">20211129_DDA</strain>
        <tissue evidence="1">Liver</tissue>
    </source>
</reference>
<sequence>STKVSDDDILEKLHLKYEQKPWLETMKLVRHCLEKSSGNAWRGGLDFPRLQCLEKLQRSLKGKK</sequence>
<name>A0AAV7VGH4_PLEWA</name>
<gene>
    <name evidence="1" type="ORF">NDU88_003846</name>
</gene>
<dbReference type="EMBL" id="JANPWB010000003">
    <property type="protein sequence ID" value="KAJ1200016.1"/>
    <property type="molecule type" value="Genomic_DNA"/>
</dbReference>
<feature type="non-terminal residue" evidence="1">
    <location>
        <position position="64"/>
    </location>
</feature>
<dbReference type="AlphaFoldDB" id="A0AAV7VGH4"/>
<comment type="caution">
    <text evidence="1">The sequence shown here is derived from an EMBL/GenBank/DDBJ whole genome shotgun (WGS) entry which is preliminary data.</text>
</comment>
<evidence type="ECO:0000313" key="2">
    <source>
        <dbReference type="Proteomes" id="UP001066276"/>
    </source>
</evidence>
<feature type="non-terminal residue" evidence="1">
    <location>
        <position position="1"/>
    </location>
</feature>
<keyword evidence="2" id="KW-1185">Reference proteome</keyword>
<evidence type="ECO:0000313" key="1">
    <source>
        <dbReference type="EMBL" id="KAJ1200016.1"/>
    </source>
</evidence>
<dbReference type="Proteomes" id="UP001066276">
    <property type="component" value="Chromosome 2_1"/>
</dbReference>
<accession>A0AAV7VGH4</accession>
<organism evidence="1 2">
    <name type="scientific">Pleurodeles waltl</name>
    <name type="common">Iberian ribbed newt</name>
    <dbReference type="NCBI Taxonomy" id="8319"/>
    <lineage>
        <taxon>Eukaryota</taxon>
        <taxon>Metazoa</taxon>
        <taxon>Chordata</taxon>
        <taxon>Craniata</taxon>
        <taxon>Vertebrata</taxon>
        <taxon>Euteleostomi</taxon>
        <taxon>Amphibia</taxon>
        <taxon>Batrachia</taxon>
        <taxon>Caudata</taxon>
        <taxon>Salamandroidea</taxon>
        <taxon>Salamandridae</taxon>
        <taxon>Pleurodelinae</taxon>
        <taxon>Pleurodeles</taxon>
    </lineage>
</organism>
<proteinExistence type="predicted"/>